<dbReference type="STRING" id="1254432.SCE1572_42700"/>
<evidence type="ECO:0000256" key="1">
    <source>
        <dbReference type="ARBA" id="ARBA00009437"/>
    </source>
</evidence>
<accession>S4XJW5</accession>
<evidence type="ECO:0000256" key="4">
    <source>
        <dbReference type="ARBA" id="ARBA00023163"/>
    </source>
</evidence>
<dbReference type="KEGG" id="scu:SCE1572_42700"/>
<dbReference type="InterPro" id="IPR036390">
    <property type="entry name" value="WH_DNA-bd_sf"/>
</dbReference>
<evidence type="ECO:0000256" key="2">
    <source>
        <dbReference type="ARBA" id="ARBA00023015"/>
    </source>
</evidence>
<gene>
    <name evidence="6" type="ORF">SCE1572_42700</name>
</gene>
<comment type="similarity">
    <text evidence="1">Belongs to the LysR transcriptional regulatory family.</text>
</comment>
<dbReference type="PANTHER" id="PTHR30537">
    <property type="entry name" value="HTH-TYPE TRANSCRIPTIONAL REGULATOR"/>
    <property type="match status" value="1"/>
</dbReference>
<evidence type="ECO:0000256" key="3">
    <source>
        <dbReference type="ARBA" id="ARBA00023125"/>
    </source>
</evidence>
<dbReference type="RefSeq" id="WP_020740402.1">
    <property type="nucleotide sequence ID" value="NC_021658.1"/>
</dbReference>
<dbReference type="InterPro" id="IPR000847">
    <property type="entry name" value="LysR_HTH_N"/>
</dbReference>
<evidence type="ECO:0000259" key="5">
    <source>
        <dbReference type="PROSITE" id="PS50931"/>
    </source>
</evidence>
<dbReference type="InterPro" id="IPR005119">
    <property type="entry name" value="LysR_subst-bd"/>
</dbReference>
<dbReference type="CDD" id="cd08422">
    <property type="entry name" value="PBP2_CrgA_like"/>
    <property type="match status" value="1"/>
</dbReference>
<evidence type="ECO:0000313" key="7">
    <source>
        <dbReference type="Proteomes" id="UP000014803"/>
    </source>
</evidence>
<name>S4XJW5_SORCE</name>
<dbReference type="Pfam" id="PF00126">
    <property type="entry name" value="HTH_1"/>
    <property type="match status" value="1"/>
</dbReference>
<reference evidence="6 7" key="1">
    <citation type="journal article" date="2013" name="Sci. Rep.">
        <title>Extraordinary expansion of a Sorangium cellulosum genome from an alkaline milieu.</title>
        <authorList>
            <person name="Han K."/>
            <person name="Li Z.F."/>
            <person name="Peng R."/>
            <person name="Zhu L.P."/>
            <person name="Zhou T."/>
            <person name="Wang L.G."/>
            <person name="Li S.G."/>
            <person name="Zhang X.B."/>
            <person name="Hu W."/>
            <person name="Wu Z.H."/>
            <person name="Qin N."/>
            <person name="Li Y.Z."/>
        </authorList>
    </citation>
    <scope>NUCLEOTIDE SEQUENCE [LARGE SCALE GENOMIC DNA]</scope>
    <source>
        <strain evidence="6 7">So0157-2</strain>
    </source>
</reference>
<dbReference type="InterPro" id="IPR036388">
    <property type="entry name" value="WH-like_DNA-bd_sf"/>
</dbReference>
<protein>
    <submittedName>
        <fullName evidence="6">LysR family transcriptional regulator</fullName>
    </submittedName>
</protein>
<organism evidence="6 7">
    <name type="scientific">Sorangium cellulosum So0157-2</name>
    <dbReference type="NCBI Taxonomy" id="1254432"/>
    <lineage>
        <taxon>Bacteria</taxon>
        <taxon>Pseudomonadati</taxon>
        <taxon>Myxococcota</taxon>
        <taxon>Polyangia</taxon>
        <taxon>Polyangiales</taxon>
        <taxon>Polyangiaceae</taxon>
        <taxon>Sorangium</taxon>
    </lineage>
</organism>
<evidence type="ECO:0000313" key="6">
    <source>
        <dbReference type="EMBL" id="AGP32839.1"/>
    </source>
</evidence>
<keyword evidence="4" id="KW-0804">Transcription</keyword>
<dbReference type="GO" id="GO:0043565">
    <property type="term" value="F:sequence-specific DNA binding"/>
    <property type="evidence" value="ECO:0007669"/>
    <property type="project" value="TreeGrafter"/>
</dbReference>
<dbReference type="PANTHER" id="PTHR30537:SF5">
    <property type="entry name" value="HTH-TYPE TRANSCRIPTIONAL ACTIVATOR TTDR-RELATED"/>
    <property type="match status" value="1"/>
</dbReference>
<dbReference type="Gene3D" id="1.10.10.10">
    <property type="entry name" value="Winged helix-like DNA-binding domain superfamily/Winged helix DNA-binding domain"/>
    <property type="match status" value="1"/>
</dbReference>
<dbReference type="AlphaFoldDB" id="S4XJW5"/>
<dbReference type="eggNOG" id="COG0583">
    <property type="taxonomic scope" value="Bacteria"/>
</dbReference>
<dbReference type="Pfam" id="PF03466">
    <property type="entry name" value="LysR_substrate"/>
    <property type="match status" value="1"/>
</dbReference>
<dbReference type="InterPro" id="IPR058163">
    <property type="entry name" value="LysR-type_TF_proteobact-type"/>
</dbReference>
<dbReference type="SUPFAM" id="SSF53850">
    <property type="entry name" value="Periplasmic binding protein-like II"/>
    <property type="match status" value="1"/>
</dbReference>
<dbReference type="OrthoDB" id="5508513at2"/>
<keyword evidence="2" id="KW-0805">Transcription regulation</keyword>
<dbReference type="SUPFAM" id="SSF46785">
    <property type="entry name" value="Winged helix' DNA-binding domain"/>
    <property type="match status" value="1"/>
</dbReference>
<dbReference type="PATRIC" id="fig|1254432.3.peg.9654"/>
<feature type="domain" description="HTH lysR-type" evidence="5">
    <location>
        <begin position="21"/>
        <end position="73"/>
    </location>
</feature>
<keyword evidence="3" id="KW-0238">DNA-binding</keyword>
<dbReference type="Proteomes" id="UP000014803">
    <property type="component" value="Chromosome"/>
</dbReference>
<sequence>MEAKIRELGSSIDPSEAAHALRLLVAIADLRSFSAAAERLGLTPSAVSKAVSRAEARLGVRLVQRTTRRVSLTDLGEAYVARGRQLLADVESLERDIAARDQAVRGPLRVAAPAVYGACRVAPICARFQAEHPGVTVDLRCGDRLADLVEERIDVAVRMVTAPPAELVARPLEDDRRGLYASPGYLRRRRAPRDAAELGAHAGLRYGPGGASHVVFRLVEPGGAEAPARVPAVFSSDSVLAVLEATRAGLGLAELPAYLVADDVAAGRLREVLAGWLPVRRRVVAVYLPSRFLPARVRAFVDHLAGALRAPARARR</sequence>
<dbReference type="Gene3D" id="3.40.190.290">
    <property type="match status" value="1"/>
</dbReference>
<dbReference type="GO" id="GO:0006351">
    <property type="term" value="P:DNA-templated transcription"/>
    <property type="evidence" value="ECO:0007669"/>
    <property type="project" value="TreeGrafter"/>
</dbReference>
<proteinExistence type="inferred from homology"/>
<dbReference type="PROSITE" id="PS50931">
    <property type="entry name" value="HTH_LYSR"/>
    <property type="match status" value="1"/>
</dbReference>
<dbReference type="GO" id="GO:0003700">
    <property type="term" value="F:DNA-binding transcription factor activity"/>
    <property type="evidence" value="ECO:0007669"/>
    <property type="project" value="InterPro"/>
</dbReference>
<dbReference type="FunFam" id="1.10.10.10:FF:000001">
    <property type="entry name" value="LysR family transcriptional regulator"/>
    <property type="match status" value="1"/>
</dbReference>
<dbReference type="EMBL" id="CP003969">
    <property type="protein sequence ID" value="AGP32839.1"/>
    <property type="molecule type" value="Genomic_DNA"/>
</dbReference>
<dbReference type="HOGENOM" id="CLU_039613_16_2_7"/>